<comment type="caution">
    <text evidence="3">The sequence shown here is derived from an EMBL/GenBank/DDBJ whole genome shotgun (WGS) entry which is preliminary data.</text>
</comment>
<keyword evidence="4" id="KW-1185">Reference proteome</keyword>
<sequence length="180" mass="20048">MTDPQPASGNLEAVHDDPSRSSSRNKWMREVVLALAAALIGGGIASATSFFVVQADDERAVEDFRRNELTERYQALAGDAIRIRQEAWDLSWCVVLDDRTGCHDRVRAVSEKGDRFDEDHEDLQVFGSAELSNAVEAFSVRLWQLGTKYEENADSYVSSREEVDAAFADLMYAVRADLGL</sequence>
<evidence type="ECO:0000256" key="2">
    <source>
        <dbReference type="SAM" id="Phobius"/>
    </source>
</evidence>
<accession>A0A6L7GJU9</accession>
<feature type="region of interest" description="Disordered" evidence="1">
    <location>
        <begin position="1"/>
        <end position="22"/>
    </location>
</feature>
<reference evidence="3 4" key="1">
    <citation type="submission" date="2019-11" db="EMBL/GenBank/DDBJ databases">
        <title>Gordonia sp. nov., a novel actinobacterium isolated from mangrove soil in Hainan.</title>
        <authorList>
            <person name="Huang X."/>
            <person name="Xie Y."/>
            <person name="Chu X."/>
            <person name="Xiao K."/>
        </authorList>
    </citation>
    <scope>NUCLEOTIDE SEQUENCE [LARGE SCALE GENOMIC DNA]</scope>
    <source>
        <strain evidence="3 4">HNM0687</strain>
    </source>
</reference>
<protein>
    <submittedName>
        <fullName evidence="3">Uncharacterized protein</fullName>
    </submittedName>
</protein>
<proteinExistence type="predicted"/>
<dbReference type="RefSeq" id="WP_160900334.1">
    <property type="nucleotide sequence ID" value="NZ_CP102850.1"/>
</dbReference>
<evidence type="ECO:0000313" key="3">
    <source>
        <dbReference type="EMBL" id="MXP20166.1"/>
    </source>
</evidence>
<evidence type="ECO:0000313" key="4">
    <source>
        <dbReference type="Proteomes" id="UP000475545"/>
    </source>
</evidence>
<evidence type="ECO:0000256" key="1">
    <source>
        <dbReference type="SAM" id="MobiDB-lite"/>
    </source>
</evidence>
<organism evidence="3 4">
    <name type="scientific">Gordonia mangrovi</name>
    <dbReference type="NCBI Taxonomy" id="2665643"/>
    <lineage>
        <taxon>Bacteria</taxon>
        <taxon>Bacillati</taxon>
        <taxon>Actinomycetota</taxon>
        <taxon>Actinomycetes</taxon>
        <taxon>Mycobacteriales</taxon>
        <taxon>Gordoniaceae</taxon>
        <taxon>Gordonia</taxon>
    </lineage>
</organism>
<keyword evidence="2" id="KW-1133">Transmembrane helix</keyword>
<feature type="transmembrane region" description="Helical" evidence="2">
    <location>
        <begin position="31"/>
        <end position="53"/>
    </location>
</feature>
<keyword evidence="2" id="KW-0472">Membrane</keyword>
<dbReference type="EMBL" id="WMBR01000001">
    <property type="protein sequence ID" value="MXP20166.1"/>
    <property type="molecule type" value="Genomic_DNA"/>
</dbReference>
<keyword evidence="2" id="KW-0812">Transmembrane</keyword>
<dbReference type="Proteomes" id="UP000475545">
    <property type="component" value="Unassembled WGS sequence"/>
</dbReference>
<gene>
    <name evidence="3" type="ORF">GIY30_02115</name>
</gene>
<dbReference type="AlphaFoldDB" id="A0A6L7GJU9"/>
<name>A0A6L7GJU9_9ACTN</name>